<dbReference type="RefSeq" id="WP_011700673.1">
    <property type="nucleotide sequence ID" value="NC_008554.1"/>
</dbReference>
<keyword evidence="1" id="KW-0812">Transmembrane</keyword>
<dbReference type="PANTHER" id="PTHR47434:SF1">
    <property type="entry name" value="PROTEIN PTST HOMOLOG 2, CHLOROPLASTIC"/>
    <property type="match status" value="1"/>
</dbReference>
<evidence type="ECO:0000313" key="5">
    <source>
        <dbReference type="Proteomes" id="UP000001784"/>
    </source>
</evidence>
<keyword evidence="5" id="KW-1185">Reference proteome</keyword>
<proteinExistence type="predicted"/>
<accession>A0LQ55</accession>
<organism evidence="4 5">
    <name type="scientific">Syntrophobacter fumaroxidans (strain DSM 10017 / MPOB)</name>
    <dbReference type="NCBI Taxonomy" id="335543"/>
    <lineage>
        <taxon>Bacteria</taxon>
        <taxon>Pseudomonadati</taxon>
        <taxon>Thermodesulfobacteriota</taxon>
        <taxon>Syntrophobacteria</taxon>
        <taxon>Syntrophobacterales</taxon>
        <taxon>Syntrophobacteraceae</taxon>
        <taxon>Syntrophobacter</taxon>
    </lineage>
</organism>
<feature type="signal peptide" evidence="2">
    <location>
        <begin position="1"/>
        <end position="22"/>
    </location>
</feature>
<dbReference type="SUPFAM" id="SSF81296">
    <property type="entry name" value="E set domains"/>
    <property type="match status" value="1"/>
</dbReference>
<dbReference type="EMBL" id="CP000478">
    <property type="protein sequence ID" value="ABK19557.1"/>
    <property type="molecule type" value="Genomic_DNA"/>
</dbReference>
<gene>
    <name evidence="4" type="ordered locus">Sfum_3888</name>
</gene>
<dbReference type="eggNOG" id="COG0296">
    <property type="taxonomic scope" value="Bacteria"/>
</dbReference>
<dbReference type="PANTHER" id="PTHR47434">
    <property type="entry name" value="PROTEIN PTST HOMOLOG 3, CHLOROPLASTIC"/>
    <property type="match status" value="1"/>
</dbReference>
<evidence type="ECO:0000256" key="1">
    <source>
        <dbReference type="SAM" id="Phobius"/>
    </source>
</evidence>
<keyword evidence="4" id="KW-0378">Hydrolase</keyword>
<dbReference type="InterPro" id="IPR014756">
    <property type="entry name" value="Ig_E-set"/>
</dbReference>
<dbReference type="Pfam" id="PF16561">
    <property type="entry name" value="AMPK1_CBM"/>
    <property type="match status" value="1"/>
</dbReference>
<dbReference type="Proteomes" id="UP000001784">
    <property type="component" value="Chromosome"/>
</dbReference>
<dbReference type="OrthoDB" id="9811945at2"/>
<dbReference type="GO" id="GO:0016787">
    <property type="term" value="F:hydrolase activity"/>
    <property type="evidence" value="ECO:0007669"/>
    <property type="project" value="UniProtKB-KW"/>
</dbReference>
<dbReference type="InParanoid" id="A0LQ55"/>
<feature type="domain" description="AMP-activated protein kinase glycogen-binding" evidence="3">
    <location>
        <begin position="46"/>
        <end position="107"/>
    </location>
</feature>
<feature type="transmembrane region" description="Helical" evidence="1">
    <location>
        <begin position="36"/>
        <end position="59"/>
    </location>
</feature>
<dbReference type="Gene3D" id="2.60.40.10">
    <property type="entry name" value="Immunoglobulins"/>
    <property type="match status" value="1"/>
</dbReference>
<evidence type="ECO:0000259" key="3">
    <source>
        <dbReference type="Pfam" id="PF16561"/>
    </source>
</evidence>
<dbReference type="STRING" id="335543.Sfum_3888"/>
<dbReference type="KEGG" id="sfu:Sfum_3888"/>
<name>A0LQ55_SYNFM</name>
<dbReference type="AlphaFoldDB" id="A0LQ55"/>
<sequence length="119" mass="12927">MRNRFIPAVIAALLLPVFLAHCTPALVQSGPENQNIPVRFILIAPGAGSVCVAGSFNGWSRQSHCMRREGSAWTVSVRLPPGRYEYAFVLDGKTWQADPGATLSEESGFGRKNSILIVE</sequence>
<keyword evidence="1" id="KW-0472">Membrane</keyword>
<dbReference type="InterPro" id="IPR013783">
    <property type="entry name" value="Ig-like_fold"/>
</dbReference>
<dbReference type="InterPro" id="IPR032640">
    <property type="entry name" value="AMPK1_CBM"/>
</dbReference>
<feature type="chain" id="PRO_5002626712" evidence="2">
    <location>
        <begin position="23"/>
        <end position="119"/>
    </location>
</feature>
<keyword evidence="2" id="KW-0732">Signal</keyword>
<evidence type="ECO:0000256" key="2">
    <source>
        <dbReference type="SAM" id="SignalP"/>
    </source>
</evidence>
<protein>
    <submittedName>
        <fullName evidence="4">Glycoside hydrolase, family 13 domain protein</fullName>
    </submittedName>
</protein>
<reference evidence="4 5" key="1">
    <citation type="submission" date="2006-10" db="EMBL/GenBank/DDBJ databases">
        <title>Complete sequence of Syntrophobacter fumaroxidans MPOB.</title>
        <authorList>
            <consortium name="US DOE Joint Genome Institute"/>
            <person name="Copeland A."/>
            <person name="Lucas S."/>
            <person name="Lapidus A."/>
            <person name="Barry K."/>
            <person name="Detter J.C."/>
            <person name="Glavina del Rio T."/>
            <person name="Hammon N."/>
            <person name="Israni S."/>
            <person name="Pitluck S."/>
            <person name="Goltsman E.G."/>
            <person name="Martinez M."/>
            <person name="Schmutz J."/>
            <person name="Larimer F."/>
            <person name="Land M."/>
            <person name="Hauser L."/>
            <person name="Kyrpides N."/>
            <person name="Kim E."/>
            <person name="Boone D.R."/>
            <person name="Brockman F."/>
            <person name="Culley D."/>
            <person name="Ferry J."/>
            <person name="Gunsalus R."/>
            <person name="McInerney M.J."/>
            <person name="Morrison M."/>
            <person name="Plugge C."/>
            <person name="Rohlin L."/>
            <person name="Scholten J."/>
            <person name="Sieber J."/>
            <person name="Stams A.J.M."/>
            <person name="Worm P."/>
            <person name="Henstra A.M."/>
            <person name="Richardson P."/>
        </authorList>
    </citation>
    <scope>NUCLEOTIDE SEQUENCE [LARGE SCALE GENOMIC DNA]</scope>
    <source>
        <strain evidence="5">DSM 10017 / MPOB</strain>
    </source>
</reference>
<evidence type="ECO:0000313" key="4">
    <source>
        <dbReference type="EMBL" id="ABK19557.1"/>
    </source>
</evidence>
<keyword evidence="1" id="KW-1133">Transmembrane helix</keyword>
<dbReference type="CDD" id="cd07184">
    <property type="entry name" value="E_set_Isoamylase_like_N"/>
    <property type="match status" value="1"/>
</dbReference>
<dbReference type="HOGENOM" id="CLU_2057106_0_0_7"/>